<evidence type="ECO:0000256" key="2">
    <source>
        <dbReference type="ARBA" id="ARBA00022840"/>
    </source>
</evidence>
<dbReference type="PANTHER" id="PTHR16305">
    <property type="entry name" value="TESTICULAR SOLUBLE ADENYLYL CYCLASE"/>
    <property type="match status" value="1"/>
</dbReference>
<dbReference type="AlphaFoldDB" id="A0A7V8NW26"/>
<organism evidence="3 4">
    <name type="scientific">Candidatus Acidiferrum panamense</name>
    <dbReference type="NCBI Taxonomy" id="2741543"/>
    <lineage>
        <taxon>Bacteria</taxon>
        <taxon>Pseudomonadati</taxon>
        <taxon>Acidobacteriota</taxon>
        <taxon>Terriglobia</taxon>
        <taxon>Candidatus Acidiferrales</taxon>
        <taxon>Candidatus Acidiferrum</taxon>
    </lineage>
</organism>
<sequence>AGLIFARGTPPEATYLFKHALVQDVAYGTLLRRSRQELHARIADALERQLPETLESQPELSAYHLTRAGLVAKAVHYWLKAGERAAARSANKEAIAHLRAGINCLAEIADSPEKLRTEIDLNSAMVAVLQVTRGYGADLVVNTLNHVLELCRQTGDANLLAPVLFQTWLSNHMRANYRAGGSLAAELLEVAQKSDDPVAQMGARFANGLHFFATGNLVVSHQHFAEGARIHHGLGGGYSALRYAFVTGPADVAYSAWTDAMLGHPQRGLAAIRQAAGIIISTRHPFTVARGLVWCSFTALTCRDWTTAFKFADQAVQTANEQGFAFPGASGAVARAAAQAMLEPGSAPLAEMSDGIDRYQQFGGSQLP</sequence>
<proteinExistence type="predicted"/>
<accession>A0A7V8NW26</accession>
<dbReference type="EMBL" id="JACDQQ010002539">
    <property type="protein sequence ID" value="MBA0088522.1"/>
    <property type="molecule type" value="Genomic_DNA"/>
</dbReference>
<name>A0A7V8NW26_9BACT</name>
<gene>
    <name evidence="3" type="ORF">HRJ53_26345</name>
</gene>
<comment type="caution">
    <text evidence="3">The sequence shown here is derived from an EMBL/GenBank/DDBJ whole genome shotgun (WGS) entry which is preliminary data.</text>
</comment>
<protein>
    <submittedName>
        <fullName evidence="3">Uncharacterized protein</fullName>
    </submittedName>
</protein>
<dbReference type="PANTHER" id="PTHR16305:SF28">
    <property type="entry name" value="GUANYLATE CYCLASE DOMAIN-CONTAINING PROTEIN"/>
    <property type="match status" value="1"/>
</dbReference>
<dbReference type="GO" id="GO:0005737">
    <property type="term" value="C:cytoplasm"/>
    <property type="evidence" value="ECO:0007669"/>
    <property type="project" value="TreeGrafter"/>
</dbReference>
<keyword evidence="2" id="KW-0067">ATP-binding</keyword>
<reference evidence="3" key="1">
    <citation type="submission" date="2020-06" db="EMBL/GenBank/DDBJ databases">
        <title>Legume-microbial interactions unlock mineral nutrients during tropical forest succession.</title>
        <authorList>
            <person name="Epihov D.Z."/>
        </authorList>
    </citation>
    <scope>NUCLEOTIDE SEQUENCE [LARGE SCALE GENOMIC DNA]</scope>
    <source>
        <strain evidence="3">Pan2503</strain>
    </source>
</reference>
<dbReference type="Proteomes" id="UP000567293">
    <property type="component" value="Unassembled WGS sequence"/>
</dbReference>
<dbReference type="GO" id="GO:0004016">
    <property type="term" value="F:adenylate cyclase activity"/>
    <property type="evidence" value="ECO:0007669"/>
    <property type="project" value="TreeGrafter"/>
</dbReference>
<keyword evidence="1" id="KW-0547">Nucleotide-binding</keyword>
<feature type="non-terminal residue" evidence="3">
    <location>
        <position position="368"/>
    </location>
</feature>
<evidence type="ECO:0000256" key="1">
    <source>
        <dbReference type="ARBA" id="ARBA00022741"/>
    </source>
</evidence>
<evidence type="ECO:0000313" key="3">
    <source>
        <dbReference type="EMBL" id="MBA0088522.1"/>
    </source>
</evidence>
<keyword evidence="4" id="KW-1185">Reference proteome</keyword>
<evidence type="ECO:0000313" key="4">
    <source>
        <dbReference type="Proteomes" id="UP000567293"/>
    </source>
</evidence>
<feature type="non-terminal residue" evidence="3">
    <location>
        <position position="1"/>
    </location>
</feature>
<dbReference type="GO" id="GO:0005524">
    <property type="term" value="F:ATP binding"/>
    <property type="evidence" value="ECO:0007669"/>
    <property type="project" value="UniProtKB-KW"/>
</dbReference>